<keyword evidence="3" id="KW-0813">Transport</keyword>
<keyword evidence="12" id="KW-0407">Ion channel</keyword>
<evidence type="ECO:0000256" key="14">
    <source>
        <dbReference type="SAM" id="MobiDB-lite"/>
    </source>
</evidence>
<dbReference type="EMBL" id="CM016552">
    <property type="protein sequence ID" value="TKW41969.1"/>
    <property type="molecule type" value="Genomic_DNA"/>
</dbReference>
<dbReference type="AlphaFoldDB" id="A0A4U6WKC8"/>
<evidence type="ECO:0000256" key="6">
    <source>
        <dbReference type="ARBA" id="ARBA00022989"/>
    </source>
</evidence>
<dbReference type="InterPro" id="IPR028082">
    <property type="entry name" value="Peripla_BP_I"/>
</dbReference>
<evidence type="ECO:0000256" key="9">
    <source>
        <dbReference type="ARBA" id="ARBA00023170"/>
    </source>
</evidence>
<dbReference type="Pfam" id="PF00060">
    <property type="entry name" value="Lig_chan"/>
    <property type="match status" value="1"/>
</dbReference>
<dbReference type="CDD" id="cd13686">
    <property type="entry name" value="GluR_Plant"/>
    <property type="match status" value="1"/>
</dbReference>
<keyword evidence="10" id="KW-0325">Glycoprotein</keyword>
<keyword evidence="4 15" id="KW-0812">Transmembrane</keyword>
<dbReference type="GO" id="GO:0015276">
    <property type="term" value="F:ligand-gated monoatomic ion channel activity"/>
    <property type="evidence" value="ECO:0007669"/>
    <property type="project" value="InterPro"/>
</dbReference>
<keyword evidence="5 16" id="KW-0732">Signal</keyword>
<feature type="compositionally biased region" description="Polar residues" evidence="14">
    <location>
        <begin position="892"/>
        <end position="905"/>
    </location>
</feature>
<keyword evidence="9" id="KW-0675">Receptor</keyword>
<dbReference type="FunFam" id="1.10.287.70:FF:000163">
    <property type="entry name" value="Glutamate receptor"/>
    <property type="match status" value="1"/>
</dbReference>
<feature type="signal peptide" evidence="16">
    <location>
        <begin position="1"/>
        <end position="29"/>
    </location>
</feature>
<keyword evidence="11" id="KW-1071">Ligand-gated ion channel</keyword>
<dbReference type="FunFam" id="3.40.190.10:FF:000150">
    <property type="entry name" value="Glutamate receptor 2.7"/>
    <property type="match status" value="1"/>
</dbReference>
<keyword evidence="7" id="KW-0406">Ion transport</keyword>
<dbReference type="InterPro" id="IPR015683">
    <property type="entry name" value="Ionotropic_Glu_rcpt"/>
</dbReference>
<feature type="transmembrane region" description="Helical" evidence="15">
    <location>
        <begin position="586"/>
        <end position="604"/>
    </location>
</feature>
<dbReference type="SUPFAM" id="SSF53850">
    <property type="entry name" value="Periplasmic binding protein-like II"/>
    <property type="match status" value="1"/>
</dbReference>
<evidence type="ECO:0000256" key="8">
    <source>
        <dbReference type="ARBA" id="ARBA00023136"/>
    </source>
</evidence>
<dbReference type="Gene3D" id="3.40.50.2300">
    <property type="match status" value="2"/>
</dbReference>
<feature type="transmembrane region" description="Helical" evidence="15">
    <location>
        <begin position="616"/>
        <end position="634"/>
    </location>
</feature>
<evidence type="ECO:0000256" key="2">
    <source>
        <dbReference type="ARBA" id="ARBA00008685"/>
    </source>
</evidence>
<comment type="similarity">
    <text evidence="2">Belongs to the glutamate-gated ion channel (TC 1.A.10.1) family.</text>
</comment>
<feature type="disulfide bond" evidence="13">
    <location>
        <begin position="754"/>
        <end position="810"/>
    </location>
</feature>
<keyword evidence="8 15" id="KW-0472">Membrane</keyword>
<dbReference type="FunFam" id="3.40.50.2300:FF:000188">
    <property type="entry name" value="Glutamate receptor"/>
    <property type="match status" value="1"/>
</dbReference>
<dbReference type="PANTHER" id="PTHR18966">
    <property type="entry name" value="IONOTROPIC GLUTAMATE RECEPTOR"/>
    <property type="match status" value="1"/>
</dbReference>
<feature type="compositionally biased region" description="Basic and acidic residues" evidence="14">
    <location>
        <begin position="934"/>
        <end position="976"/>
    </location>
</feature>
<evidence type="ECO:0000256" key="12">
    <source>
        <dbReference type="ARBA" id="ARBA00023303"/>
    </source>
</evidence>
<evidence type="ECO:0000256" key="5">
    <source>
        <dbReference type="ARBA" id="ARBA00022729"/>
    </source>
</evidence>
<evidence type="ECO:0000256" key="13">
    <source>
        <dbReference type="PIRSR" id="PIRSR037090-50"/>
    </source>
</evidence>
<dbReference type="Gramene" id="TKW41969">
    <property type="protein sequence ID" value="TKW41969"/>
    <property type="gene ID" value="SEVIR_1G352800v2"/>
</dbReference>
<organism evidence="18 19">
    <name type="scientific">Setaria viridis</name>
    <name type="common">Green bristlegrass</name>
    <name type="synonym">Setaria italica subsp. viridis</name>
    <dbReference type="NCBI Taxonomy" id="4556"/>
    <lineage>
        <taxon>Eukaryota</taxon>
        <taxon>Viridiplantae</taxon>
        <taxon>Streptophyta</taxon>
        <taxon>Embryophyta</taxon>
        <taxon>Tracheophyta</taxon>
        <taxon>Spermatophyta</taxon>
        <taxon>Magnoliopsida</taxon>
        <taxon>Liliopsida</taxon>
        <taxon>Poales</taxon>
        <taxon>Poaceae</taxon>
        <taxon>PACMAD clade</taxon>
        <taxon>Panicoideae</taxon>
        <taxon>Panicodae</taxon>
        <taxon>Paniceae</taxon>
        <taxon>Cenchrinae</taxon>
        <taxon>Setaria</taxon>
    </lineage>
</organism>
<evidence type="ECO:0000256" key="11">
    <source>
        <dbReference type="ARBA" id="ARBA00023286"/>
    </source>
</evidence>
<dbReference type="Gene3D" id="3.40.190.10">
    <property type="entry name" value="Periplasmic binding protein-like II"/>
    <property type="match status" value="1"/>
</dbReference>
<dbReference type="InterPro" id="IPR001320">
    <property type="entry name" value="Iontro_rcpt_C"/>
</dbReference>
<dbReference type="FunFam" id="3.40.190.10:FF:000195">
    <property type="entry name" value="Glutamate receptor 2.7"/>
    <property type="match status" value="1"/>
</dbReference>
<dbReference type="InterPro" id="IPR017103">
    <property type="entry name" value="Iontropic_Glu_rcpt_pln"/>
</dbReference>
<proteinExistence type="inferred from homology"/>
<dbReference type="Pfam" id="PF01094">
    <property type="entry name" value="ANF_receptor"/>
    <property type="match status" value="1"/>
</dbReference>
<dbReference type="Gene3D" id="1.10.287.70">
    <property type="match status" value="1"/>
</dbReference>
<evidence type="ECO:0000313" key="18">
    <source>
        <dbReference type="EMBL" id="TKW41969.1"/>
    </source>
</evidence>
<feature type="transmembrane region" description="Helical" evidence="15">
    <location>
        <begin position="830"/>
        <end position="851"/>
    </location>
</feature>
<evidence type="ECO:0000256" key="3">
    <source>
        <dbReference type="ARBA" id="ARBA00022448"/>
    </source>
</evidence>
<reference evidence="18" key="1">
    <citation type="submission" date="2019-03" db="EMBL/GenBank/DDBJ databases">
        <title>WGS assembly of Setaria viridis.</title>
        <authorList>
            <person name="Huang P."/>
            <person name="Jenkins J."/>
            <person name="Grimwood J."/>
            <person name="Barry K."/>
            <person name="Healey A."/>
            <person name="Mamidi S."/>
            <person name="Sreedasyam A."/>
            <person name="Shu S."/>
            <person name="Feldman M."/>
            <person name="Wu J."/>
            <person name="Yu Y."/>
            <person name="Chen C."/>
            <person name="Johnson J."/>
            <person name="Rokhsar D."/>
            <person name="Baxter I."/>
            <person name="Schmutz J."/>
            <person name="Brutnell T."/>
            <person name="Kellogg E."/>
        </authorList>
    </citation>
    <scope>NUCLEOTIDE SEQUENCE [LARGE SCALE GENOMIC DNA]</scope>
</reference>
<gene>
    <name evidence="18" type="ORF">SEVIR_1G352800v2</name>
</gene>
<evidence type="ECO:0000256" key="7">
    <source>
        <dbReference type="ARBA" id="ARBA00023065"/>
    </source>
</evidence>
<dbReference type="SUPFAM" id="SSF53822">
    <property type="entry name" value="Periplasmic binding protein-like I"/>
    <property type="match status" value="1"/>
</dbReference>
<dbReference type="InterPro" id="IPR001828">
    <property type="entry name" value="ANF_lig-bd_rcpt"/>
</dbReference>
<feature type="domain" description="Ionotropic glutamate receptor C-terminal" evidence="17">
    <location>
        <begin position="458"/>
        <end position="806"/>
    </location>
</feature>
<dbReference type="GO" id="GO:0016020">
    <property type="term" value="C:membrane"/>
    <property type="evidence" value="ECO:0007669"/>
    <property type="project" value="UniProtKB-SubCell"/>
</dbReference>
<keyword evidence="19" id="KW-1185">Reference proteome</keyword>
<protein>
    <recommendedName>
        <fullName evidence="17">Ionotropic glutamate receptor C-terminal domain-containing protein</fullName>
    </recommendedName>
</protein>
<dbReference type="InterPro" id="IPR019594">
    <property type="entry name" value="Glu/Gly-bd"/>
</dbReference>
<accession>A0A4U6WKC8</accession>
<keyword evidence="13" id="KW-1015">Disulfide bond</keyword>
<evidence type="ECO:0000256" key="1">
    <source>
        <dbReference type="ARBA" id="ARBA00004141"/>
    </source>
</evidence>
<comment type="subcellular location">
    <subcellularLocation>
        <location evidence="1">Membrane</location>
        <topology evidence="1">Multi-pass membrane protein</topology>
    </subcellularLocation>
</comment>
<feature type="transmembrane region" description="Helical" evidence="15">
    <location>
        <begin position="646"/>
        <end position="664"/>
    </location>
</feature>
<feature type="region of interest" description="Disordered" evidence="14">
    <location>
        <begin position="891"/>
        <end position="994"/>
    </location>
</feature>
<feature type="chain" id="PRO_5020721880" description="Ionotropic glutamate receptor C-terminal domain-containing protein" evidence="16">
    <location>
        <begin position="30"/>
        <end position="994"/>
    </location>
</feature>
<dbReference type="Pfam" id="PF10613">
    <property type="entry name" value="Lig_chan-Glu_bd"/>
    <property type="match status" value="1"/>
</dbReference>
<keyword evidence="6 15" id="KW-1133">Transmembrane helix</keyword>
<evidence type="ECO:0000313" key="19">
    <source>
        <dbReference type="Proteomes" id="UP000298652"/>
    </source>
</evidence>
<name>A0A4U6WKC8_SETVI</name>
<dbReference type="SMART" id="SM00079">
    <property type="entry name" value="PBPe"/>
    <property type="match status" value="1"/>
</dbReference>
<evidence type="ECO:0000256" key="10">
    <source>
        <dbReference type="ARBA" id="ARBA00023180"/>
    </source>
</evidence>
<dbReference type="OMA" id="QFGIIFH"/>
<sequence>MGTRFPSAAASLVALWVLGALVGHRAAAAEPVRVGVILDLASVAGRRWRTSIRMAVEDYYAVHANSTTRVELRFRDSSGDAVAAVSAAVDLIKNAQVQAIIHGAQTAAEAEFVAHIGGRAHVPVLSFSAVPAAPTPFSVRASADDDSSQAAPVAGVLGNFRWRAAVLLHEDSPSGAAIAPALADALRGVGASVAHRAAVPADASDDRLDAVLYRVSAATTTRVFVVHMPLTLALRLFRRAVTAGMMSEGYVWIATAAVGEADALSPEDIDAMRGVVAVRRYAPPTRQAADFAKRFTARLQRDNDGARDIPVPTVSTLRAYDAAWAAAAAAAVEEAGISGSAFEPPEGSTGPTELDQLGVSATGEKLLKALRDTAFDGLAGKFRVLDGQLQAPAYEIVNFAAEGPRTVGLWTRKSGISPELDNDGSGEGLKDVVFPGLEQSDIRVPKGWAFSPAGQELVIAVPVKHGFWEFVQVYNDTTTNRTVISGYCIDVFDAAIKALPYPVYYRYEPFYGIGGGNSGSYEQLVDLVPGQKADAVVGDVAITGSRMAEVDFTMPFTESGWSMVVAVQSQTATGMFFFLKPLTPALWLASLAAFIFTGFVIWVIEHRINPEFRGTPLQQFGIIFHFAFSTLVFAHRENVESNLSKFLMVIWVFAVLILTSSYTASLTSMLTVQKLNPSVTDVNYLINNGDYVGYQEGSFVAGELLKMNFDQSKLRSYRTPAEYADALSRGSDNGGVAAVFDEVPYLKIFLSQYCDGYTMAGPVYKGTGFGFVFPKGSPMAPEVSRAIVGLTEGYDMGLIERKWFGAPGACGGDGVDASTASLTLWNFSGLFLITAVASSIVLIVYLATFVYRERHELRAAEPGSGSVSLKRFRAWLQHYDRKDMTAPHFKQQFWSDSSPSTNGSSHGKKRERAEQEEATAMRDFGGPGASSLSDHSRMDSASPLERKGSGELRTPFEQRIGEGATEKRASTPERKPSLKVPQNTEGRKKLPLSP</sequence>
<evidence type="ECO:0000256" key="15">
    <source>
        <dbReference type="SAM" id="Phobius"/>
    </source>
</evidence>
<dbReference type="PIRSF" id="PIRSF037090">
    <property type="entry name" value="Iontro_Glu-like_rcpt_pln"/>
    <property type="match status" value="1"/>
</dbReference>
<evidence type="ECO:0000256" key="4">
    <source>
        <dbReference type="ARBA" id="ARBA00022692"/>
    </source>
</evidence>
<dbReference type="Proteomes" id="UP000298652">
    <property type="component" value="Chromosome 1"/>
</dbReference>
<evidence type="ECO:0000259" key="17">
    <source>
        <dbReference type="SMART" id="SM00079"/>
    </source>
</evidence>
<evidence type="ECO:0000256" key="16">
    <source>
        <dbReference type="SAM" id="SignalP"/>
    </source>
</evidence>